<evidence type="ECO:0000256" key="2">
    <source>
        <dbReference type="ARBA" id="ARBA00023002"/>
    </source>
</evidence>
<dbReference type="Pfam" id="PF00106">
    <property type="entry name" value="adh_short"/>
    <property type="match status" value="1"/>
</dbReference>
<dbReference type="PROSITE" id="PS00061">
    <property type="entry name" value="ADH_SHORT"/>
    <property type="match status" value="1"/>
</dbReference>
<comment type="similarity">
    <text evidence="1">Belongs to the short-chain dehydrogenases/reductases (SDR) family.</text>
</comment>
<dbReference type="InterPro" id="IPR002347">
    <property type="entry name" value="SDR_fam"/>
</dbReference>
<keyword evidence="4" id="KW-1185">Reference proteome</keyword>
<dbReference type="PANTHER" id="PTHR44196:SF1">
    <property type="entry name" value="DEHYDROGENASE_REDUCTASE SDR FAMILY MEMBER 7B"/>
    <property type="match status" value="1"/>
</dbReference>
<reference evidence="4" key="1">
    <citation type="journal article" date="2019" name="Int. J. Syst. Evol. Microbiol.">
        <title>The Global Catalogue of Microorganisms (GCM) 10K type strain sequencing project: providing services to taxonomists for standard genome sequencing and annotation.</title>
        <authorList>
            <consortium name="The Broad Institute Genomics Platform"/>
            <consortium name="The Broad Institute Genome Sequencing Center for Infectious Disease"/>
            <person name="Wu L."/>
            <person name="Ma J."/>
        </authorList>
    </citation>
    <scope>NUCLEOTIDE SEQUENCE [LARGE SCALE GENOMIC DNA]</scope>
    <source>
        <strain evidence="4">JCM 12165</strain>
    </source>
</reference>
<evidence type="ECO:0000313" key="4">
    <source>
        <dbReference type="Proteomes" id="UP001595896"/>
    </source>
</evidence>
<comment type="caution">
    <text evidence="3">The sequence shown here is derived from an EMBL/GenBank/DDBJ whole genome shotgun (WGS) entry which is preliminary data.</text>
</comment>
<keyword evidence="2 3" id="KW-0560">Oxidoreductase</keyword>
<organism evidence="3 4">
    <name type="scientific">Bacillus daqingensis</name>
    <dbReference type="NCBI Taxonomy" id="872396"/>
    <lineage>
        <taxon>Bacteria</taxon>
        <taxon>Bacillati</taxon>
        <taxon>Bacillota</taxon>
        <taxon>Bacilli</taxon>
        <taxon>Bacillales</taxon>
        <taxon>Bacillaceae</taxon>
        <taxon>Bacillus</taxon>
    </lineage>
</organism>
<proteinExistence type="inferred from homology"/>
<dbReference type="InterPro" id="IPR036291">
    <property type="entry name" value="NAD(P)-bd_dom_sf"/>
</dbReference>
<dbReference type="SUPFAM" id="SSF51735">
    <property type="entry name" value="NAD(P)-binding Rossmann-fold domains"/>
    <property type="match status" value="1"/>
</dbReference>
<dbReference type="Proteomes" id="UP001595896">
    <property type="component" value="Unassembled WGS sequence"/>
</dbReference>
<evidence type="ECO:0000256" key="1">
    <source>
        <dbReference type="ARBA" id="ARBA00006484"/>
    </source>
</evidence>
<dbReference type="EC" id="1.-.-.-" evidence="3"/>
<dbReference type="EMBL" id="JBHSGK010000021">
    <property type="protein sequence ID" value="MFC4738038.1"/>
    <property type="molecule type" value="Genomic_DNA"/>
</dbReference>
<gene>
    <name evidence="3" type="ORF">ACFO4L_15800</name>
</gene>
<dbReference type="PRINTS" id="PR00081">
    <property type="entry name" value="GDHRDH"/>
</dbReference>
<dbReference type="RefSeq" id="WP_377910630.1">
    <property type="nucleotide sequence ID" value="NZ_JBHSGK010000021.1"/>
</dbReference>
<accession>A0ABV9NXI2</accession>
<dbReference type="InterPro" id="IPR020904">
    <property type="entry name" value="Sc_DH/Rdtase_CS"/>
</dbReference>
<sequence>MKQSLKQRIIVITGASTGIGEEIACAAAARGALPVIVARTRDRLEATQNKVEQLTRIRPVVEVCDVSDFSALKNMIERIEANIGPIFSYIHNAGFGAFDYAEDVQLEQAEDMFRLNVLSGAAAAKYVMPFMKARGEGSIIFTGSISSRLPTPKTSIYSATKHAVAGYADALRMEMKPYGIHVGILMPGPVDTAFFETADRSGRYKQNIEKMMLAPETVGRAAVQLIVRKKRSRMMPWWMGAAARLYQLAPSIVEKAGGNAFKQK</sequence>
<dbReference type="PANTHER" id="PTHR44196">
    <property type="entry name" value="DEHYDROGENASE/REDUCTASE SDR FAMILY MEMBER 7B"/>
    <property type="match status" value="1"/>
</dbReference>
<evidence type="ECO:0000313" key="3">
    <source>
        <dbReference type="EMBL" id="MFC4738038.1"/>
    </source>
</evidence>
<name>A0ABV9NXI2_9BACI</name>
<dbReference type="GO" id="GO:0016491">
    <property type="term" value="F:oxidoreductase activity"/>
    <property type="evidence" value="ECO:0007669"/>
    <property type="project" value="UniProtKB-KW"/>
</dbReference>
<dbReference type="Gene3D" id="3.40.50.720">
    <property type="entry name" value="NAD(P)-binding Rossmann-like Domain"/>
    <property type="match status" value="1"/>
</dbReference>
<protein>
    <submittedName>
        <fullName evidence="3">SDR family NAD(P)-dependent oxidoreductase</fullName>
        <ecNumber evidence="3">1.-.-.-</ecNumber>
    </submittedName>
</protein>